<evidence type="ECO:0000313" key="2">
    <source>
        <dbReference type="EMBL" id="GJM55549.1"/>
    </source>
</evidence>
<dbReference type="AlphaFoldDB" id="A0AAV5B286"/>
<proteinExistence type="predicted"/>
<keyword evidence="3" id="KW-1185">Reference proteome</keyword>
<dbReference type="Gene3D" id="3.90.1200.10">
    <property type="match status" value="1"/>
</dbReference>
<dbReference type="EMBL" id="BQKC01000001">
    <property type="protein sequence ID" value="GJM55549.1"/>
    <property type="molecule type" value="Genomic_DNA"/>
</dbReference>
<organism evidence="2 3">
    <name type="scientific">Granulimonas faecalis</name>
    <dbReference type="NCBI Taxonomy" id="2894155"/>
    <lineage>
        <taxon>Bacteria</taxon>
        <taxon>Bacillati</taxon>
        <taxon>Actinomycetota</taxon>
        <taxon>Coriobacteriia</taxon>
        <taxon>Coriobacteriales</taxon>
        <taxon>Kribbibacteriaceae</taxon>
        <taxon>Granulimonas</taxon>
    </lineage>
</organism>
<dbReference type="SUPFAM" id="SSF56112">
    <property type="entry name" value="Protein kinase-like (PK-like)"/>
    <property type="match status" value="1"/>
</dbReference>
<feature type="domain" description="Aminoglycoside phosphotransferase" evidence="1">
    <location>
        <begin position="9"/>
        <end position="207"/>
    </location>
</feature>
<gene>
    <name evidence="2" type="ORF">ATOP_12040</name>
</gene>
<evidence type="ECO:0000313" key="3">
    <source>
        <dbReference type="Proteomes" id="UP001055025"/>
    </source>
</evidence>
<dbReference type="InterPro" id="IPR011009">
    <property type="entry name" value="Kinase-like_dom_sf"/>
</dbReference>
<dbReference type="Pfam" id="PF01636">
    <property type="entry name" value="APH"/>
    <property type="match status" value="1"/>
</dbReference>
<comment type="caution">
    <text evidence="2">The sequence shown here is derived from an EMBL/GenBank/DDBJ whole genome shotgun (WGS) entry which is preliminary data.</text>
</comment>
<evidence type="ECO:0000259" key="1">
    <source>
        <dbReference type="Pfam" id="PF01636"/>
    </source>
</evidence>
<reference evidence="2" key="1">
    <citation type="journal article" date="2022" name="Int. J. Syst. Evol. Microbiol.">
        <title>Granulimonas faecalis gen. nov., sp. nov., and Leptogranulimonas caecicola gen. nov., sp. nov., novel lactate-producing Atopobiaceae bacteria isolated from mouse intestines, and an emended description of the family Atopobiaceae.</title>
        <authorList>
            <person name="Morinaga K."/>
            <person name="Kusada H."/>
            <person name="Sakamoto S."/>
            <person name="Murakami T."/>
            <person name="Toyoda A."/>
            <person name="Mori H."/>
            <person name="Meng X.Y."/>
            <person name="Takashino M."/>
            <person name="Murotomi K."/>
            <person name="Tamaki H."/>
        </authorList>
    </citation>
    <scope>NUCLEOTIDE SEQUENCE</scope>
    <source>
        <strain evidence="2">OPF53</strain>
    </source>
</reference>
<dbReference type="RefSeq" id="WP_135977179.1">
    <property type="nucleotide sequence ID" value="NZ_BQKC01000001.1"/>
</dbReference>
<protein>
    <submittedName>
        <fullName evidence="2">Aminoglycoside phosphotransferase</fullName>
    </submittedName>
</protein>
<dbReference type="InterPro" id="IPR002575">
    <property type="entry name" value="Aminoglycoside_PTrfase"/>
</dbReference>
<name>A0AAV5B286_9ACTN</name>
<sequence length="248" mass="27947">MEQIVQRGNKAVFVDGENIVKVFNDTKPVSDVFNEALNLARVNEAGISTPEPVSVARVDGSWALTTTYVPGRTLAELMAEDPDQLDRYLAMFVDFQIDIHSHRAPLLQHQKDKYARMIASLTDVLDATTRYELEMRLDGMPNEVSVCHGDFNPTNVIVGDDGKLYACDWAHATQGSGAAGAAISYLLFEIDDHEMARRYLDLYCKKSDTPKQVVRNWMSIVAAAELSRRREESAKDFLLRWIDVVDYQ</sequence>
<accession>A0AAV5B286</accession>
<dbReference type="Proteomes" id="UP001055025">
    <property type="component" value="Unassembled WGS sequence"/>
</dbReference>